<gene>
    <name evidence="7" type="ORF">MAC_05388</name>
</gene>
<keyword evidence="8" id="KW-1185">Reference proteome</keyword>
<keyword evidence="2 6" id="KW-0812">Transmembrane</keyword>
<feature type="transmembrane region" description="Helical" evidence="6">
    <location>
        <begin position="164"/>
        <end position="184"/>
    </location>
</feature>
<keyword evidence="4 6" id="KW-0472">Membrane</keyword>
<dbReference type="EMBL" id="GL698509">
    <property type="protein sequence ID" value="EFY88623.1"/>
    <property type="molecule type" value="Genomic_DNA"/>
</dbReference>
<evidence type="ECO:0000256" key="6">
    <source>
        <dbReference type="SAM" id="Phobius"/>
    </source>
</evidence>
<dbReference type="PANTHER" id="PTHR23507">
    <property type="entry name" value="ZGC:174356"/>
    <property type="match status" value="1"/>
</dbReference>
<name>E9E690_METAQ</name>
<organism evidence="8">
    <name type="scientific">Metarhizium acridum (strain CQMa 102)</name>
    <dbReference type="NCBI Taxonomy" id="655827"/>
    <lineage>
        <taxon>Eukaryota</taxon>
        <taxon>Fungi</taxon>
        <taxon>Dikarya</taxon>
        <taxon>Ascomycota</taxon>
        <taxon>Pezizomycotina</taxon>
        <taxon>Sordariomycetes</taxon>
        <taxon>Hypocreomycetidae</taxon>
        <taxon>Hypocreales</taxon>
        <taxon>Clavicipitaceae</taxon>
        <taxon>Metarhizium</taxon>
    </lineage>
</organism>
<dbReference type="OrthoDB" id="194139at2759"/>
<dbReference type="Gene3D" id="1.20.1250.20">
    <property type="entry name" value="MFS general substrate transporter like domains"/>
    <property type="match status" value="1"/>
</dbReference>
<reference evidence="7 8" key="1">
    <citation type="journal article" date="2011" name="PLoS Genet.">
        <title>Genome sequencing and comparative transcriptomics of the model entomopathogenic fungi Metarhizium anisopliae and M. acridum.</title>
        <authorList>
            <person name="Gao Q."/>
            <person name="Jin K."/>
            <person name="Ying S.H."/>
            <person name="Zhang Y."/>
            <person name="Xiao G."/>
            <person name="Shang Y."/>
            <person name="Duan Z."/>
            <person name="Hu X."/>
            <person name="Xie X.Q."/>
            <person name="Zhou G."/>
            <person name="Peng G."/>
            <person name="Luo Z."/>
            <person name="Huang W."/>
            <person name="Wang B."/>
            <person name="Fang W."/>
            <person name="Wang S."/>
            <person name="Zhong Y."/>
            <person name="Ma L.J."/>
            <person name="St Leger R.J."/>
            <person name="Zhao G.P."/>
            <person name="Pei Y."/>
            <person name="Feng M.G."/>
            <person name="Xia Y."/>
            <person name="Wang C."/>
        </authorList>
    </citation>
    <scope>NUCLEOTIDE SEQUENCE [LARGE SCALE GENOMIC DNA]</scope>
    <source>
        <strain evidence="7 8">CQMa 102</strain>
    </source>
</reference>
<evidence type="ECO:0000256" key="2">
    <source>
        <dbReference type="ARBA" id="ARBA00022692"/>
    </source>
</evidence>
<dbReference type="GO" id="GO:0016020">
    <property type="term" value="C:membrane"/>
    <property type="evidence" value="ECO:0007669"/>
    <property type="project" value="UniProtKB-SubCell"/>
</dbReference>
<dbReference type="HOGENOM" id="CLU_013756_2_3_1"/>
<evidence type="ECO:0000256" key="1">
    <source>
        <dbReference type="ARBA" id="ARBA00004141"/>
    </source>
</evidence>
<feature type="transmembrane region" description="Helical" evidence="6">
    <location>
        <begin position="99"/>
        <end position="123"/>
    </location>
</feature>
<accession>E9E690</accession>
<evidence type="ECO:0000313" key="7">
    <source>
        <dbReference type="EMBL" id="EFY88623.1"/>
    </source>
</evidence>
<sequence length="384" mass="41488">MMLGDNLQLAAVIQIYEAIICNDYYQTQSLPSMQVSVSNITSPIPSLGHQCQVQPVQKELVLRSTLGEDGAILRGAGILAALSWIMAVCSWRFAPIRWVLFSGMFLFIGGGDAVTSSMLHVMVTDATYRAERAQIFLHVHAADVLSGFFGPAISAWLMEKGHPWTVLVLAEVVLFGTFILAQFIPETQHLTNGTYDNPSDVDSTCQQPKTSSSQRSTTSSESTSETISLLLKISSILAPLVSLLRTNRQCLLLLAIFAPQASARELFTVTGLQYSKAKYSLSCARGNVLLSLFQGAQGLFVLVLLPLINRTIAKLRGWTDWTRDRLYAIASIAAAALGPMVIGPAPVLAVVVIGLLGGARHLHNGVVNEFVGRSRAPEPGEHGL</sequence>
<comment type="subcellular location">
    <subcellularLocation>
        <location evidence="1">Membrane</location>
        <topology evidence="1">Multi-pass membrane protein</topology>
    </subcellularLocation>
</comment>
<dbReference type="OMA" id="RFISIRW"/>
<evidence type="ECO:0000256" key="3">
    <source>
        <dbReference type="ARBA" id="ARBA00022989"/>
    </source>
</evidence>
<feature type="region of interest" description="Disordered" evidence="5">
    <location>
        <begin position="195"/>
        <end position="220"/>
    </location>
</feature>
<feature type="compositionally biased region" description="Polar residues" evidence="5">
    <location>
        <begin position="195"/>
        <end position="209"/>
    </location>
</feature>
<dbReference type="PANTHER" id="PTHR23507:SF1">
    <property type="entry name" value="FI18259P1-RELATED"/>
    <property type="match status" value="1"/>
</dbReference>
<dbReference type="InterPro" id="IPR011701">
    <property type="entry name" value="MFS"/>
</dbReference>
<dbReference type="SUPFAM" id="SSF103473">
    <property type="entry name" value="MFS general substrate transporter"/>
    <property type="match status" value="1"/>
</dbReference>
<dbReference type="InParanoid" id="E9E690"/>
<feature type="transmembrane region" description="Helical" evidence="6">
    <location>
        <begin position="288"/>
        <end position="308"/>
    </location>
</feature>
<proteinExistence type="predicted"/>
<feature type="transmembrane region" description="Helical" evidence="6">
    <location>
        <begin position="71"/>
        <end position="93"/>
    </location>
</feature>
<protein>
    <submittedName>
        <fullName evidence="7">MFS multidrug transporter</fullName>
    </submittedName>
</protein>
<feature type="transmembrane region" description="Helical" evidence="6">
    <location>
        <begin position="328"/>
        <end position="356"/>
    </location>
</feature>
<dbReference type="Pfam" id="PF07690">
    <property type="entry name" value="MFS_1"/>
    <property type="match status" value="1"/>
</dbReference>
<dbReference type="AlphaFoldDB" id="E9E690"/>
<evidence type="ECO:0000256" key="4">
    <source>
        <dbReference type="ARBA" id="ARBA00023136"/>
    </source>
</evidence>
<dbReference type="GO" id="GO:0022857">
    <property type="term" value="F:transmembrane transporter activity"/>
    <property type="evidence" value="ECO:0007669"/>
    <property type="project" value="InterPro"/>
</dbReference>
<evidence type="ECO:0000256" key="5">
    <source>
        <dbReference type="SAM" id="MobiDB-lite"/>
    </source>
</evidence>
<feature type="transmembrane region" description="Helical" evidence="6">
    <location>
        <begin position="135"/>
        <end position="158"/>
    </location>
</feature>
<dbReference type="InterPro" id="IPR036259">
    <property type="entry name" value="MFS_trans_sf"/>
</dbReference>
<evidence type="ECO:0000313" key="8">
    <source>
        <dbReference type="Proteomes" id="UP000002499"/>
    </source>
</evidence>
<keyword evidence="3 6" id="KW-1133">Transmembrane helix</keyword>
<dbReference type="Proteomes" id="UP000002499">
    <property type="component" value="Unassembled WGS sequence"/>
</dbReference>
<dbReference type="STRING" id="655827.E9E690"/>
<feature type="compositionally biased region" description="Low complexity" evidence="5">
    <location>
        <begin position="210"/>
        <end position="220"/>
    </location>
</feature>